<evidence type="ECO:0000256" key="2">
    <source>
        <dbReference type="SAM" id="Phobius"/>
    </source>
</evidence>
<feature type="transmembrane region" description="Helical" evidence="2">
    <location>
        <begin position="119"/>
        <end position="139"/>
    </location>
</feature>
<organism evidence="3 4">
    <name type="scientific">Ruminococcus albus 8</name>
    <dbReference type="NCBI Taxonomy" id="246199"/>
    <lineage>
        <taxon>Bacteria</taxon>
        <taxon>Bacillati</taxon>
        <taxon>Bacillota</taxon>
        <taxon>Clostridia</taxon>
        <taxon>Eubacteriales</taxon>
        <taxon>Oscillospiraceae</taxon>
        <taxon>Ruminococcus</taxon>
    </lineage>
</organism>
<evidence type="ECO:0000313" key="3">
    <source>
        <dbReference type="EMBL" id="EGC04519.1"/>
    </source>
</evidence>
<keyword evidence="2" id="KW-1133">Transmembrane helix</keyword>
<protein>
    <recommendedName>
        <fullName evidence="5">Zinc-ribbon domain-containing protein</fullName>
    </recommendedName>
</protein>
<keyword evidence="4" id="KW-1185">Reference proteome</keyword>
<evidence type="ECO:0000313" key="4">
    <source>
        <dbReference type="Proteomes" id="UP000004259"/>
    </source>
</evidence>
<dbReference type="EMBL" id="ADKM02000018">
    <property type="protein sequence ID" value="EGC04519.1"/>
    <property type="molecule type" value="Genomic_DNA"/>
</dbReference>
<keyword evidence="2" id="KW-0812">Transmembrane</keyword>
<dbReference type="AlphaFoldDB" id="E9S828"/>
<gene>
    <name evidence="3" type="ORF">CUS_7404</name>
</gene>
<reference evidence="3 4" key="1">
    <citation type="submission" date="2011-02" db="EMBL/GenBank/DDBJ databases">
        <authorList>
            <person name="Nelson K.E."/>
            <person name="Sutton G."/>
            <person name="Torralba M."/>
            <person name="Durkin S."/>
            <person name="Harkins D."/>
            <person name="Montgomery R."/>
            <person name="Ziemer C."/>
            <person name="Klaassens E."/>
            <person name="Ocuiv P."/>
            <person name="Morrison M."/>
        </authorList>
    </citation>
    <scope>NUCLEOTIDE SEQUENCE [LARGE SCALE GENOMIC DNA]</scope>
    <source>
        <strain evidence="3 4">8</strain>
    </source>
</reference>
<comment type="caution">
    <text evidence="3">The sequence shown here is derived from an EMBL/GenBank/DDBJ whole genome shotgun (WGS) entry which is preliminary data.</text>
</comment>
<feature type="compositionally biased region" description="Basic and acidic residues" evidence="1">
    <location>
        <begin position="84"/>
        <end position="98"/>
    </location>
</feature>
<sequence length="261" mass="29080">MNIKCRFCGASVESTAKICPGCGKVMPAYRGSELKNQSSFTNANNNDGLTGSRIRTQTPYAANRSGRQMDKLDPNYGTAKARREHLPENYDPRKDRNKQPFQTVAGSGKQKNRSLVGHGLASVIKFVIIIAIGLVLYAVGRVFITSHSNYDFKLDKDIKLESKSYSEAFDNYFEKTKWWFDFSTNKVTFTGTTADGEEYEMVFGRAPDGQTAVTKLYIDGEKIMNEDNNIMNNYILGTFMAEGEIKHASALGKGAENVNDQ</sequence>
<evidence type="ECO:0000256" key="1">
    <source>
        <dbReference type="SAM" id="MobiDB-lite"/>
    </source>
</evidence>
<evidence type="ECO:0008006" key="5">
    <source>
        <dbReference type="Google" id="ProtNLM"/>
    </source>
</evidence>
<name>E9S828_RUMAL</name>
<dbReference type="eggNOG" id="ENOG5030UG5">
    <property type="taxonomic scope" value="Bacteria"/>
</dbReference>
<proteinExistence type="predicted"/>
<dbReference type="Proteomes" id="UP000004259">
    <property type="component" value="Unassembled WGS sequence"/>
</dbReference>
<keyword evidence="2" id="KW-0472">Membrane</keyword>
<dbReference type="OrthoDB" id="1818009at2"/>
<feature type="region of interest" description="Disordered" evidence="1">
    <location>
        <begin position="59"/>
        <end position="109"/>
    </location>
</feature>
<dbReference type="STRING" id="246199.CUS_7404"/>
<dbReference type="RefSeq" id="WP_002846959.1">
    <property type="nucleotide sequence ID" value="NZ_ADKM02000018.1"/>
</dbReference>
<accession>E9S828</accession>